<proteinExistence type="predicted"/>
<reference evidence="1 2" key="1">
    <citation type="submission" date="2016-10" db="EMBL/GenBank/DDBJ databases">
        <authorList>
            <person name="de Groot N.N."/>
        </authorList>
    </citation>
    <scope>NUCLEOTIDE SEQUENCE [LARGE SCALE GENOMIC DNA]</scope>
    <source>
        <strain evidence="1 2">DSM 13760</strain>
    </source>
</reference>
<name>A0A1H9TT45_9LACT</name>
<evidence type="ECO:0000313" key="2">
    <source>
        <dbReference type="Proteomes" id="UP000198948"/>
    </source>
</evidence>
<dbReference type="AlphaFoldDB" id="A0A1H9TT45"/>
<organism evidence="1 2">
    <name type="scientific">Isobaculum melis</name>
    <dbReference type="NCBI Taxonomy" id="142588"/>
    <lineage>
        <taxon>Bacteria</taxon>
        <taxon>Bacillati</taxon>
        <taxon>Bacillota</taxon>
        <taxon>Bacilli</taxon>
        <taxon>Lactobacillales</taxon>
        <taxon>Carnobacteriaceae</taxon>
        <taxon>Isobaculum</taxon>
    </lineage>
</organism>
<evidence type="ECO:0000313" key="1">
    <source>
        <dbReference type="EMBL" id="SES00266.1"/>
    </source>
</evidence>
<dbReference type="EMBL" id="FOHA01000016">
    <property type="protein sequence ID" value="SES00266.1"/>
    <property type="molecule type" value="Genomic_DNA"/>
</dbReference>
<dbReference type="STRING" id="142588.SAMN04488559_11617"/>
<protein>
    <submittedName>
        <fullName evidence="1">Uncharacterized protein</fullName>
    </submittedName>
</protein>
<sequence length="182" mass="21329">MEPDQEENNHSALHNYYFIAYMNKYGQILELQLTTKSGDTSYCWLNNGKEMYIFEEIQKEDDVEMSIYYINGTKPTSNTLKTKSSYTEIYENSKKGKKIYEEKFQSVFKQLGLNEKQISEKMANFGRKDLPDSRKVISKKVEKVLDKLNKEEYTEYTIRDSPGEFMITKKDDPHSLNNSGFG</sequence>
<keyword evidence="2" id="KW-1185">Reference proteome</keyword>
<dbReference type="OrthoDB" id="1653576at2"/>
<dbReference type="RefSeq" id="WP_092653316.1">
    <property type="nucleotide sequence ID" value="NZ_FOHA01000016.1"/>
</dbReference>
<accession>A0A1H9TT45</accession>
<gene>
    <name evidence="1" type="ORF">SAMN04488559_11617</name>
</gene>
<dbReference type="Proteomes" id="UP000198948">
    <property type="component" value="Unassembled WGS sequence"/>
</dbReference>